<evidence type="ECO:0000256" key="3">
    <source>
        <dbReference type="ARBA" id="ARBA00022692"/>
    </source>
</evidence>
<feature type="transmembrane region" description="Helical" evidence="6">
    <location>
        <begin position="107"/>
        <end position="127"/>
    </location>
</feature>
<evidence type="ECO:0000256" key="4">
    <source>
        <dbReference type="ARBA" id="ARBA00022989"/>
    </source>
</evidence>
<evidence type="ECO:0000256" key="6">
    <source>
        <dbReference type="SAM" id="Phobius"/>
    </source>
</evidence>
<dbReference type="InterPro" id="IPR007267">
    <property type="entry name" value="GtrA_DPMS_TM"/>
</dbReference>
<dbReference type="PANTHER" id="PTHR38459">
    <property type="entry name" value="PROPHAGE BACTOPRENOL-LINKED GLUCOSE TRANSLOCASE HOMOLOG"/>
    <property type="match status" value="1"/>
</dbReference>
<feature type="transmembrane region" description="Helical" evidence="6">
    <location>
        <begin position="36"/>
        <end position="55"/>
    </location>
</feature>
<gene>
    <name evidence="8" type="ORF">A3C21_02500</name>
</gene>
<dbReference type="Pfam" id="PF04138">
    <property type="entry name" value="GtrA_DPMS_TM"/>
    <property type="match status" value="1"/>
</dbReference>
<dbReference type="AlphaFoldDB" id="A0A1F6E200"/>
<comment type="subcellular location">
    <subcellularLocation>
        <location evidence="1">Membrane</location>
        <topology evidence="1">Multi-pass membrane protein</topology>
    </subcellularLocation>
</comment>
<feature type="transmembrane region" description="Helical" evidence="6">
    <location>
        <begin position="12"/>
        <end position="30"/>
    </location>
</feature>
<feature type="transmembrane region" description="Helical" evidence="6">
    <location>
        <begin position="75"/>
        <end position="95"/>
    </location>
</feature>
<evidence type="ECO:0000313" key="8">
    <source>
        <dbReference type="EMBL" id="OGG67656.1"/>
    </source>
</evidence>
<keyword evidence="5 6" id="KW-0472">Membrane</keyword>
<dbReference type="PANTHER" id="PTHR38459:SF1">
    <property type="entry name" value="PROPHAGE BACTOPRENOL-LINKED GLUCOSE TRANSLOCASE HOMOLOG"/>
    <property type="match status" value="1"/>
</dbReference>
<dbReference type="InterPro" id="IPR051401">
    <property type="entry name" value="GtrA_CellWall_Glycosyl"/>
</dbReference>
<proteinExistence type="inferred from homology"/>
<dbReference type="STRING" id="1798500.A3C21_02500"/>
<sequence>MTGSLLRVMRFVAAGSLATGTSVVVLYALITFAHVWYLGASVVSFLAGFCVSFTLQKFWTFRDRAVERIGGQALLYLAIMLANLSLNTALMYVFVERFDVPPVVAQIAASAIIAFESFFAYRFFVFWRAGMPDA</sequence>
<protein>
    <recommendedName>
        <fullName evidence="7">GtrA/DPMS transmembrane domain-containing protein</fullName>
    </recommendedName>
</protein>
<dbReference type="Proteomes" id="UP000178572">
    <property type="component" value="Unassembled WGS sequence"/>
</dbReference>
<evidence type="ECO:0000256" key="5">
    <source>
        <dbReference type="ARBA" id="ARBA00023136"/>
    </source>
</evidence>
<comment type="similarity">
    <text evidence="2">Belongs to the GtrA family.</text>
</comment>
<dbReference type="GO" id="GO:0000271">
    <property type="term" value="P:polysaccharide biosynthetic process"/>
    <property type="evidence" value="ECO:0007669"/>
    <property type="project" value="InterPro"/>
</dbReference>
<organism evidence="8 9">
    <name type="scientific">Candidatus Kaiserbacteria bacterium RIFCSPHIGHO2_02_FULL_59_21</name>
    <dbReference type="NCBI Taxonomy" id="1798500"/>
    <lineage>
        <taxon>Bacteria</taxon>
        <taxon>Candidatus Kaiseribacteriota</taxon>
    </lineage>
</organism>
<dbReference type="EMBL" id="MFLN01000001">
    <property type="protein sequence ID" value="OGG67656.1"/>
    <property type="molecule type" value="Genomic_DNA"/>
</dbReference>
<evidence type="ECO:0000259" key="7">
    <source>
        <dbReference type="Pfam" id="PF04138"/>
    </source>
</evidence>
<keyword evidence="3 6" id="KW-0812">Transmembrane</keyword>
<evidence type="ECO:0000256" key="1">
    <source>
        <dbReference type="ARBA" id="ARBA00004141"/>
    </source>
</evidence>
<evidence type="ECO:0000256" key="2">
    <source>
        <dbReference type="ARBA" id="ARBA00009399"/>
    </source>
</evidence>
<keyword evidence="4 6" id="KW-1133">Transmembrane helix</keyword>
<dbReference type="GO" id="GO:0005886">
    <property type="term" value="C:plasma membrane"/>
    <property type="evidence" value="ECO:0007669"/>
    <property type="project" value="TreeGrafter"/>
</dbReference>
<reference evidence="8 9" key="1">
    <citation type="journal article" date="2016" name="Nat. Commun.">
        <title>Thousands of microbial genomes shed light on interconnected biogeochemical processes in an aquifer system.</title>
        <authorList>
            <person name="Anantharaman K."/>
            <person name="Brown C.T."/>
            <person name="Hug L.A."/>
            <person name="Sharon I."/>
            <person name="Castelle C.J."/>
            <person name="Probst A.J."/>
            <person name="Thomas B.C."/>
            <person name="Singh A."/>
            <person name="Wilkins M.J."/>
            <person name="Karaoz U."/>
            <person name="Brodie E.L."/>
            <person name="Williams K.H."/>
            <person name="Hubbard S.S."/>
            <person name="Banfield J.F."/>
        </authorList>
    </citation>
    <scope>NUCLEOTIDE SEQUENCE [LARGE SCALE GENOMIC DNA]</scope>
</reference>
<comment type="caution">
    <text evidence="8">The sequence shown here is derived from an EMBL/GenBank/DDBJ whole genome shotgun (WGS) entry which is preliminary data.</text>
</comment>
<name>A0A1F6E200_9BACT</name>
<accession>A0A1F6E200</accession>
<feature type="domain" description="GtrA/DPMS transmembrane" evidence="7">
    <location>
        <begin position="10"/>
        <end position="126"/>
    </location>
</feature>
<evidence type="ECO:0000313" key="9">
    <source>
        <dbReference type="Proteomes" id="UP000178572"/>
    </source>
</evidence>